<dbReference type="Proteomes" id="UP001244011">
    <property type="component" value="Unassembled WGS sequence"/>
</dbReference>
<sequence length="1246" mass="137263">MGSLAVLAMVDQVNPTASHSEGHHLHPLFQARRRASQTPPTKDRAESAQTSICSFDGAQDEETHGKRDGPQRKRQKLEPRVLEDEERQQLKKCNKASLGGTIMDHFTRLDRGHASSPSTNDENKQQDDEDEEGKGLDRPERLEPETTHGNRVTPAPYQTLASTLNPDPPMPKKVIRLNLKTGTLGSPPKPKPTPARVEHETEATKKVSLNGRGKKTRSRIVRIRYDTDAESRMRIGAKVNAILHGPHALSTGSPNTTNSQPSDMSAEDKKPVDQELPKTTHPFFLGQSKPPKSTSGPVDVKPEPTDPSSAKISSSTPCSPNKVRPISHNTRLPQFGVKSIGLKVPGSKLPAWPWKDMVHIRGDDSLVSCQSDEPTVTFASRKSKGRAVEISTRESVMEYITKRIDIPALTDAVRNANTDDFLPPPPEIRLPQKHFESGSKLQHRILPQLRCSKQKKAAGKKDAAGKANMLEHPPQLIRLFNSIQSELPAVDRSECETLSWTQKYAPGCAAEILQPGREAFFLKQWLQALMVQSVDTGSGDGEKSKGSLSKSKPSGPAKKRRKKKLDDFIVSSDEEADQMDEVSETETDWVASGTYGIVKKTVIRAGDLRAKGSKDSSRLTNTVVISGPHGCGKTAAVYAVAKELGFEVFEINSTSRRSGKDVLERIGDMTRNHLVSHQQRSNPEAGEETEEDPVDEGAAEDIKSGKQSTMISFFKPKATVDSSKKTTNPPSGGPPRKEAKKELPKGQKQSLILLEEADILFEEDKQFWTSVIGLIAQSKRPFIVTCNDETLLPLQTLNLHGIFRLSHPPTDLAVDRLILIAANEGHSLRRDAVEALFESRNRDLRAATMDLNYWCQIGVGDRRGGFEWFYLRWPKGIDLDENDEVVRVVSEDTYQPGMNWLVRDHVMDNLVHPGMAEEELLQQVWNSWNVDVGYWQSSTGLAPWAENLSTVTSEASGRLAALEVFDQFAEVMSASDICSCKAFARFQEAPIDATPPAVSGKAHDDYILGLPLLDTPSVVHYDSLLTVLPCTMRSMARAALQSGTSVVTQQPAPELDPLTEDQLLNTIRQHFITPSTTIGSPTISRMDIAVAFDPIAASDSPPSSAALSYLDPSIFDRTMKLITLDVAPYVRGIVAYDTHLQKQRLKLSNLVSEGGRSGKRMRTTRAAYSALEGGSRSTTRGERWFKADLNPHLVLRTGGDGWDKLAADNTTAQLEESPSPKASKAARGARKLKRKMLRDESDDELA</sequence>
<dbReference type="EMBL" id="MU839025">
    <property type="protein sequence ID" value="KAK1763766.1"/>
    <property type="molecule type" value="Genomic_DNA"/>
</dbReference>
<name>A0AAJ0FCM7_9PEZI</name>
<proteinExistence type="predicted"/>
<feature type="compositionally biased region" description="Basic and acidic residues" evidence="1">
    <location>
        <begin position="196"/>
        <end position="205"/>
    </location>
</feature>
<feature type="compositionally biased region" description="Basic and acidic residues" evidence="1">
    <location>
        <begin position="133"/>
        <end position="148"/>
    </location>
</feature>
<protein>
    <submittedName>
        <fullName evidence="3">P-loop containing nucleoside triphosphate hydrolase protein</fullName>
    </submittedName>
</protein>
<feature type="region of interest" description="Disordered" evidence="1">
    <location>
        <begin position="671"/>
        <end position="705"/>
    </location>
</feature>
<reference evidence="3" key="1">
    <citation type="submission" date="2023-06" db="EMBL/GenBank/DDBJ databases">
        <title>Genome-scale phylogeny and comparative genomics of the fungal order Sordariales.</title>
        <authorList>
            <consortium name="Lawrence Berkeley National Laboratory"/>
            <person name="Hensen N."/>
            <person name="Bonometti L."/>
            <person name="Westerberg I."/>
            <person name="Brannstrom I.O."/>
            <person name="Guillou S."/>
            <person name="Cros-Aarteil S."/>
            <person name="Calhoun S."/>
            <person name="Haridas S."/>
            <person name="Kuo A."/>
            <person name="Mondo S."/>
            <person name="Pangilinan J."/>
            <person name="Riley R."/>
            <person name="Labutti K."/>
            <person name="Andreopoulos B."/>
            <person name="Lipzen A."/>
            <person name="Chen C."/>
            <person name="Yanf M."/>
            <person name="Daum C."/>
            <person name="Ng V."/>
            <person name="Clum A."/>
            <person name="Steindorff A."/>
            <person name="Ohm R."/>
            <person name="Martin F."/>
            <person name="Silar P."/>
            <person name="Natvig D."/>
            <person name="Lalanne C."/>
            <person name="Gautier V."/>
            <person name="Ament-Velasquez S.L."/>
            <person name="Kruys A."/>
            <person name="Hutchinson M.I."/>
            <person name="Powell A.J."/>
            <person name="Barry K."/>
            <person name="Miller A.N."/>
            <person name="Grigoriev I.V."/>
            <person name="Debuchy R."/>
            <person name="Gladieux P."/>
            <person name="Thoren M.H."/>
            <person name="Johannesson H."/>
        </authorList>
    </citation>
    <scope>NUCLEOTIDE SEQUENCE</scope>
    <source>
        <strain evidence="3">8032-3</strain>
    </source>
</reference>
<dbReference type="InterPro" id="IPR027417">
    <property type="entry name" value="P-loop_NTPase"/>
</dbReference>
<gene>
    <name evidence="3" type="ORF">QBC33DRAFT_214852</name>
</gene>
<keyword evidence="3" id="KW-0378">Hydrolase</keyword>
<dbReference type="GO" id="GO:0003677">
    <property type="term" value="F:DNA binding"/>
    <property type="evidence" value="ECO:0007669"/>
    <property type="project" value="TreeGrafter"/>
</dbReference>
<feature type="compositionally biased region" description="Basic and acidic residues" evidence="1">
    <location>
        <begin position="266"/>
        <end position="278"/>
    </location>
</feature>
<accession>A0AAJ0FCM7</accession>
<feature type="region of interest" description="Disordered" evidence="1">
    <location>
        <begin position="717"/>
        <end position="747"/>
    </location>
</feature>
<dbReference type="GO" id="GO:0016887">
    <property type="term" value="F:ATP hydrolysis activity"/>
    <property type="evidence" value="ECO:0007669"/>
    <property type="project" value="InterPro"/>
</dbReference>
<dbReference type="RefSeq" id="XP_060279979.1">
    <property type="nucleotide sequence ID" value="XM_060422708.1"/>
</dbReference>
<evidence type="ECO:0000313" key="4">
    <source>
        <dbReference type="Proteomes" id="UP001244011"/>
    </source>
</evidence>
<evidence type="ECO:0000259" key="2">
    <source>
        <dbReference type="SMART" id="SM00382"/>
    </source>
</evidence>
<dbReference type="SMART" id="SM00382">
    <property type="entry name" value="AAA"/>
    <property type="match status" value="1"/>
</dbReference>
<dbReference type="InterPro" id="IPR003959">
    <property type="entry name" value="ATPase_AAA_core"/>
</dbReference>
<feature type="region of interest" description="Disordered" evidence="1">
    <location>
        <begin position="1210"/>
        <end position="1246"/>
    </location>
</feature>
<dbReference type="AlphaFoldDB" id="A0AAJ0FCM7"/>
<feature type="region of interest" description="Disordered" evidence="1">
    <location>
        <begin position="536"/>
        <end position="570"/>
    </location>
</feature>
<feature type="compositionally biased region" description="Basic and acidic residues" evidence="1">
    <location>
        <begin position="61"/>
        <end position="82"/>
    </location>
</feature>
<dbReference type="GO" id="GO:0005634">
    <property type="term" value="C:nucleus"/>
    <property type="evidence" value="ECO:0007669"/>
    <property type="project" value="TreeGrafter"/>
</dbReference>
<dbReference type="SUPFAM" id="SSF52540">
    <property type="entry name" value="P-loop containing nucleoside triphosphate hydrolases"/>
    <property type="match status" value="1"/>
</dbReference>
<dbReference type="Gene3D" id="3.40.50.300">
    <property type="entry name" value="P-loop containing nucleotide triphosphate hydrolases"/>
    <property type="match status" value="1"/>
</dbReference>
<dbReference type="GeneID" id="85305895"/>
<feature type="domain" description="AAA+ ATPase" evidence="2">
    <location>
        <begin position="619"/>
        <end position="824"/>
    </location>
</feature>
<dbReference type="InterPro" id="IPR003593">
    <property type="entry name" value="AAA+_ATPase"/>
</dbReference>
<feature type="compositionally biased region" description="Polar residues" evidence="1">
    <location>
        <begin position="250"/>
        <end position="263"/>
    </location>
</feature>
<dbReference type="PANTHER" id="PTHR23389">
    <property type="entry name" value="CHROMOSOME TRANSMISSION FIDELITY FACTOR 18"/>
    <property type="match status" value="1"/>
</dbReference>
<comment type="caution">
    <text evidence="3">The sequence shown here is derived from an EMBL/GenBank/DDBJ whole genome shotgun (WGS) entry which is preliminary data.</text>
</comment>
<dbReference type="Pfam" id="PF00004">
    <property type="entry name" value="AAA"/>
    <property type="match status" value="1"/>
</dbReference>
<organism evidence="3 4">
    <name type="scientific">Phialemonium atrogriseum</name>
    <dbReference type="NCBI Taxonomy" id="1093897"/>
    <lineage>
        <taxon>Eukaryota</taxon>
        <taxon>Fungi</taxon>
        <taxon>Dikarya</taxon>
        <taxon>Ascomycota</taxon>
        <taxon>Pezizomycotina</taxon>
        <taxon>Sordariomycetes</taxon>
        <taxon>Sordariomycetidae</taxon>
        <taxon>Cephalothecales</taxon>
        <taxon>Cephalothecaceae</taxon>
        <taxon>Phialemonium</taxon>
    </lineage>
</organism>
<evidence type="ECO:0000313" key="3">
    <source>
        <dbReference type="EMBL" id="KAK1763766.1"/>
    </source>
</evidence>
<feature type="compositionally biased region" description="Polar residues" evidence="1">
    <location>
        <begin position="306"/>
        <end position="319"/>
    </location>
</feature>
<feature type="compositionally biased region" description="Basic and acidic residues" evidence="1">
    <location>
        <begin position="735"/>
        <end position="745"/>
    </location>
</feature>
<keyword evidence="4" id="KW-1185">Reference proteome</keyword>
<dbReference type="PANTHER" id="PTHR23389:SF21">
    <property type="entry name" value="ATPASE FAMILY AAA DOMAIN-CONTAINING PROTEIN 5"/>
    <property type="match status" value="1"/>
</dbReference>
<feature type="compositionally biased region" description="Basic residues" evidence="1">
    <location>
        <begin position="1227"/>
        <end position="1236"/>
    </location>
</feature>
<feature type="compositionally biased region" description="Polar residues" evidence="1">
    <location>
        <begin position="673"/>
        <end position="682"/>
    </location>
</feature>
<feature type="region of interest" description="Disordered" evidence="1">
    <location>
        <begin position="33"/>
        <end position="214"/>
    </location>
</feature>
<feature type="compositionally biased region" description="Acidic residues" evidence="1">
    <location>
        <begin position="685"/>
        <end position="699"/>
    </location>
</feature>
<dbReference type="GO" id="GO:0005524">
    <property type="term" value="F:ATP binding"/>
    <property type="evidence" value="ECO:0007669"/>
    <property type="project" value="InterPro"/>
</dbReference>
<feature type="region of interest" description="Disordered" evidence="1">
    <location>
        <begin position="245"/>
        <end position="327"/>
    </location>
</feature>
<feature type="compositionally biased region" description="Low complexity" evidence="1">
    <location>
        <begin position="546"/>
        <end position="556"/>
    </location>
</feature>
<evidence type="ECO:0000256" key="1">
    <source>
        <dbReference type="SAM" id="MobiDB-lite"/>
    </source>
</evidence>